<protein>
    <submittedName>
        <fullName evidence="1">4645_t:CDS:1</fullName>
    </submittedName>
</protein>
<sequence>MTSIIRIAGICGSLRKESSNKKLLLRAQQLCSKHVPEARIDIIDWNQLPVYNEDLEEDPPKSVLKFKEEIGDSDAILFATPGPLKNAIDWASRTKLGNRGDVFAGKPVAIIGAGPGSYPGASGSGRAQLVLRQTLVVLNMVAVNMPSVMLTGSYKAFKEDGSLESEVIEEKIVQILKELVNLNNRLKITVPKPTDYGMLYINELLETKDGVKIRAYVCKRIEEDANTRPTVLMLHGSGGNMGHRLPIAESFYKNLKCNVMLVSYRGYGRSDGTPSENGLRLDAQAALDYIRKDNILKDTKVIVYGQALGGAVAIDLVSRNESKVDALIIENTFLSIPKVIPHIVPSLRYLTFICSEIWPSDSNITKLRSIPILFLSGSKDELIPPQHMKILYELANTSGGKMFQEIENGSHYDTVSQPEYFSKIGEFFTRMLGEELYEKDQLLDNTEIETPL</sequence>
<evidence type="ECO:0000313" key="1">
    <source>
        <dbReference type="EMBL" id="CAG8504184.1"/>
    </source>
</evidence>
<gene>
    <name evidence="1" type="ORF">SCALOS_LOCUS3379</name>
</gene>
<keyword evidence="2" id="KW-1185">Reference proteome</keyword>
<reference evidence="1" key="1">
    <citation type="submission" date="2021-06" db="EMBL/GenBank/DDBJ databases">
        <authorList>
            <person name="Kallberg Y."/>
            <person name="Tangrot J."/>
            <person name="Rosling A."/>
        </authorList>
    </citation>
    <scope>NUCLEOTIDE SEQUENCE</scope>
    <source>
        <strain evidence="1">AU212A</strain>
    </source>
</reference>
<comment type="caution">
    <text evidence="1">The sequence shown here is derived from an EMBL/GenBank/DDBJ whole genome shotgun (WGS) entry which is preliminary data.</text>
</comment>
<dbReference type="EMBL" id="CAJVPM010003647">
    <property type="protein sequence ID" value="CAG8504184.1"/>
    <property type="molecule type" value="Genomic_DNA"/>
</dbReference>
<organism evidence="1 2">
    <name type="scientific">Scutellospora calospora</name>
    <dbReference type="NCBI Taxonomy" id="85575"/>
    <lineage>
        <taxon>Eukaryota</taxon>
        <taxon>Fungi</taxon>
        <taxon>Fungi incertae sedis</taxon>
        <taxon>Mucoromycota</taxon>
        <taxon>Glomeromycotina</taxon>
        <taxon>Glomeromycetes</taxon>
        <taxon>Diversisporales</taxon>
        <taxon>Gigasporaceae</taxon>
        <taxon>Scutellospora</taxon>
    </lineage>
</organism>
<accession>A0ACA9L2P7</accession>
<name>A0ACA9L2P7_9GLOM</name>
<dbReference type="Proteomes" id="UP000789860">
    <property type="component" value="Unassembled WGS sequence"/>
</dbReference>
<evidence type="ECO:0000313" key="2">
    <source>
        <dbReference type="Proteomes" id="UP000789860"/>
    </source>
</evidence>
<proteinExistence type="predicted"/>